<dbReference type="AlphaFoldDB" id="A0A2Z3YMD6"/>
<sequence length="264" mass="26471">MHFTTYDAPQVAADYTTIAEKSPFVYGLTNYIAANLSANVVLAAGAGPAIGAGADWTSTFPATAQGVWINTATVISNSESEIRTAAQTAHRAGTPWVLDPVAAGSAPEYDSLVKSLLAFRPTVIRGNASELVALAGGEGQGRGVETTLNSDQAVGHIEQLARDTGAVVAVSGPTDYITDGTATVAVTGGDRRLTQVTGAGCSLGALTAAAVAAVEDPLRATVASHAAFARAAEIAAQTVGPHGGTGSFAVALVDGLHTLANADN</sequence>
<dbReference type="PRINTS" id="PR01099">
    <property type="entry name" value="HYETHTZKNASE"/>
</dbReference>
<dbReference type="Gene3D" id="3.40.1190.20">
    <property type="match status" value="1"/>
</dbReference>
<dbReference type="InterPro" id="IPR029056">
    <property type="entry name" value="Ribokinase-like"/>
</dbReference>
<dbReference type="KEGG" id="cpre:Csp1_01900"/>
<dbReference type="SUPFAM" id="SSF53613">
    <property type="entry name" value="Ribokinase-like"/>
    <property type="match status" value="1"/>
</dbReference>
<dbReference type="EC" id="2.7.1.50" evidence="11"/>
<dbReference type="GO" id="GO:0005524">
    <property type="term" value="F:ATP binding"/>
    <property type="evidence" value="ECO:0007669"/>
    <property type="project" value="UniProtKB-UniRule"/>
</dbReference>
<evidence type="ECO:0000256" key="2">
    <source>
        <dbReference type="ARBA" id="ARBA00001946"/>
    </source>
</evidence>
<dbReference type="RefSeq" id="WP_110480827.1">
    <property type="nucleotide sequence ID" value="NZ_CP024988.1"/>
</dbReference>
<dbReference type="UniPathway" id="UPA00060">
    <property type="reaction ID" value="UER00139"/>
</dbReference>
<evidence type="ECO:0000256" key="5">
    <source>
        <dbReference type="ARBA" id="ARBA00022723"/>
    </source>
</evidence>
<dbReference type="GO" id="GO:0004417">
    <property type="term" value="F:hydroxyethylthiazole kinase activity"/>
    <property type="evidence" value="ECO:0007669"/>
    <property type="project" value="UniProtKB-UniRule"/>
</dbReference>
<accession>A0A2Z3YMD6</accession>
<gene>
    <name evidence="11 12" type="primary">thiM</name>
    <name evidence="12" type="ORF">Csp1_01900</name>
</gene>
<keyword evidence="5 11" id="KW-0479">Metal-binding</keyword>
<proteinExistence type="inferred from homology"/>
<comment type="pathway">
    <text evidence="3 11">Cofactor biosynthesis; thiamine diphosphate biosynthesis; 4-methyl-5-(2-phosphoethyl)-thiazole from 5-(2-hydroxyethyl)-4-methylthiazole: step 1/1.</text>
</comment>
<name>A0A2Z3YMD6_9CORY</name>
<evidence type="ECO:0000256" key="7">
    <source>
        <dbReference type="ARBA" id="ARBA00022777"/>
    </source>
</evidence>
<feature type="binding site" evidence="11">
    <location>
        <position position="125"/>
    </location>
    <ligand>
        <name>ATP</name>
        <dbReference type="ChEBI" id="CHEBI:30616"/>
    </ligand>
</feature>
<dbReference type="EMBL" id="CP024988">
    <property type="protein sequence ID" value="AWT25018.1"/>
    <property type="molecule type" value="Genomic_DNA"/>
</dbReference>
<evidence type="ECO:0000256" key="3">
    <source>
        <dbReference type="ARBA" id="ARBA00004868"/>
    </source>
</evidence>
<reference evidence="13" key="1">
    <citation type="submission" date="2017-11" db="EMBL/GenBank/DDBJ databases">
        <title>Otitis media/interna in a cat caused by the recently described species Corynebacterium provencense.</title>
        <authorList>
            <person name="Kittl S."/>
            <person name="Brodard I."/>
            <person name="Rychener L."/>
            <person name="Jores J."/>
            <person name="Roosje P."/>
            <person name="Gobeli Brawand S."/>
        </authorList>
    </citation>
    <scope>NUCLEOTIDE SEQUENCE [LARGE SCALE GENOMIC DNA]</scope>
    <source>
        <strain evidence="13">17KM38</strain>
    </source>
</reference>
<feature type="binding site" evidence="11">
    <location>
        <position position="171"/>
    </location>
    <ligand>
        <name>ATP</name>
        <dbReference type="ChEBI" id="CHEBI:30616"/>
    </ligand>
</feature>
<comment type="caution">
    <text evidence="11">Lacks conserved residue(s) required for the propagation of feature annotation.</text>
</comment>
<evidence type="ECO:0000256" key="6">
    <source>
        <dbReference type="ARBA" id="ARBA00022741"/>
    </source>
</evidence>
<dbReference type="InterPro" id="IPR000417">
    <property type="entry name" value="Hyethyz_kinase"/>
</dbReference>
<evidence type="ECO:0000256" key="8">
    <source>
        <dbReference type="ARBA" id="ARBA00022840"/>
    </source>
</evidence>
<dbReference type="STRING" id="1737425.GCA_900049755_01246"/>
<keyword evidence="10 11" id="KW-0784">Thiamine biosynthesis</keyword>
<keyword evidence="8 11" id="KW-0067">ATP-binding</keyword>
<comment type="catalytic activity">
    <reaction evidence="1 11">
        <text>5-(2-hydroxyethyl)-4-methylthiazole + ATP = 4-methyl-5-(2-phosphooxyethyl)-thiazole + ADP + H(+)</text>
        <dbReference type="Rhea" id="RHEA:24212"/>
        <dbReference type="ChEBI" id="CHEBI:15378"/>
        <dbReference type="ChEBI" id="CHEBI:17957"/>
        <dbReference type="ChEBI" id="CHEBI:30616"/>
        <dbReference type="ChEBI" id="CHEBI:58296"/>
        <dbReference type="ChEBI" id="CHEBI:456216"/>
        <dbReference type="EC" id="2.7.1.50"/>
    </reaction>
</comment>
<comment type="cofactor">
    <cofactor evidence="2 11">
        <name>Mg(2+)</name>
        <dbReference type="ChEBI" id="CHEBI:18420"/>
    </cofactor>
</comment>
<evidence type="ECO:0000256" key="4">
    <source>
        <dbReference type="ARBA" id="ARBA00022679"/>
    </source>
</evidence>
<dbReference type="GO" id="GO:0009229">
    <property type="term" value="P:thiamine diphosphate biosynthetic process"/>
    <property type="evidence" value="ECO:0007669"/>
    <property type="project" value="UniProtKB-UniRule"/>
</dbReference>
<keyword evidence="13" id="KW-1185">Reference proteome</keyword>
<dbReference type="HAMAP" id="MF_00228">
    <property type="entry name" value="Thz_kinase"/>
    <property type="match status" value="1"/>
</dbReference>
<evidence type="ECO:0000313" key="12">
    <source>
        <dbReference type="EMBL" id="AWT25018.1"/>
    </source>
</evidence>
<comment type="function">
    <text evidence="11">Catalyzes the phosphorylation of the hydroxyl group of 4-methyl-5-beta-hydroxyethylthiazole (THZ).</text>
</comment>
<keyword evidence="4 11" id="KW-0808">Transferase</keyword>
<keyword evidence="6 11" id="KW-0547">Nucleotide-binding</keyword>
<evidence type="ECO:0000256" key="9">
    <source>
        <dbReference type="ARBA" id="ARBA00022842"/>
    </source>
</evidence>
<dbReference type="CDD" id="cd01170">
    <property type="entry name" value="THZ_kinase"/>
    <property type="match status" value="1"/>
</dbReference>
<keyword evidence="9 11" id="KW-0460">Magnesium</keyword>
<comment type="similarity">
    <text evidence="11">Belongs to the Thz kinase family.</text>
</comment>
<dbReference type="OrthoDB" id="8909021at2"/>
<evidence type="ECO:0000256" key="10">
    <source>
        <dbReference type="ARBA" id="ARBA00022977"/>
    </source>
</evidence>
<evidence type="ECO:0000256" key="11">
    <source>
        <dbReference type="HAMAP-Rule" id="MF_00228"/>
    </source>
</evidence>
<organism evidence="12 13">
    <name type="scientific">Corynebacterium provencense</name>
    <dbReference type="NCBI Taxonomy" id="1737425"/>
    <lineage>
        <taxon>Bacteria</taxon>
        <taxon>Bacillati</taxon>
        <taxon>Actinomycetota</taxon>
        <taxon>Actinomycetes</taxon>
        <taxon>Mycobacteriales</taxon>
        <taxon>Corynebacteriaceae</taxon>
        <taxon>Corynebacterium</taxon>
    </lineage>
</organism>
<dbReference type="Proteomes" id="UP000247696">
    <property type="component" value="Chromosome"/>
</dbReference>
<dbReference type="GO" id="GO:0000287">
    <property type="term" value="F:magnesium ion binding"/>
    <property type="evidence" value="ECO:0007669"/>
    <property type="project" value="UniProtKB-UniRule"/>
</dbReference>
<evidence type="ECO:0000256" key="1">
    <source>
        <dbReference type="ARBA" id="ARBA00001771"/>
    </source>
</evidence>
<keyword evidence="7 11" id="KW-0418">Kinase</keyword>
<dbReference type="PIRSF" id="PIRSF000513">
    <property type="entry name" value="Thz_kinase"/>
    <property type="match status" value="1"/>
</dbReference>
<dbReference type="GO" id="GO:0009228">
    <property type="term" value="P:thiamine biosynthetic process"/>
    <property type="evidence" value="ECO:0007669"/>
    <property type="project" value="UniProtKB-KW"/>
</dbReference>
<protein>
    <recommendedName>
        <fullName evidence="11">Hydroxyethylthiazole kinase</fullName>
        <ecNumber evidence="11">2.7.1.50</ecNumber>
    </recommendedName>
    <alternativeName>
        <fullName evidence="11">4-methyl-5-beta-hydroxyethylthiazole kinase</fullName>
        <shortName evidence="11">TH kinase</shortName>
        <shortName evidence="11">Thz kinase</shortName>
    </alternativeName>
</protein>
<dbReference type="Pfam" id="PF02110">
    <property type="entry name" value="HK"/>
    <property type="match status" value="1"/>
</dbReference>
<evidence type="ECO:0000313" key="13">
    <source>
        <dbReference type="Proteomes" id="UP000247696"/>
    </source>
</evidence>
<feature type="binding site" evidence="11">
    <location>
        <position position="198"/>
    </location>
    <ligand>
        <name>substrate</name>
    </ligand>
</feature>